<proteinExistence type="inferred from homology"/>
<dbReference type="Gene3D" id="3.40.50.300">
    <property type="entry name" value="P-loop containing nucleotide triphosphate hydrolases"/>
    <property type="match status" value="1"/>
</dbReference>
<dbReference type="STRING" id="326298.Suden_1387"/>
<feature type="domain" description="Type II secretion system protein GspE N-terminal" evidence="5">
    <location>
        <begin position="84"/>
        <end position="163"/>
    </location>
</feature>
<evidence type="ECO:0000259" key="4">
    <source>
        <dbReference type="Pfam" id="PF00437"/>
    </source>
</evidence>
<dbReference type="Proteomes" id="UP000002714">
    <property type="component" value="Chromosome"/>
</dbReference>
<dbReference type="InterPro" id="IPR037257">
    <property type="entry name" value="T2SS_E_N_sf"/>
</dbReference>
<dbReference type="FunFam" id="3.40.50.300:FF:000398">
    <property type="entry name" value="Type IV pilus assembly ATPase PilB"/>
    <property type="match status" value="1"/>
</dbReference>
<reference evidence="6 7" key="1">
    <citation type="journal article" date="2008" name="Appl. Environ. Microbiol.">
        <title>Genome of the epsilonproteobacterial chemolithoautotroph Sulfurimonas denitrificans.</title>
        <authorList>
            <person name="Sievert S.M."/>
            <person name="Scott K.M."/>
            <person name="Klotz M.G."/>
            <person name="Chain P.S.G."/>
            <person name="Hauser L.J."/>
            <person name="Hemp J."/>
            <person name="Huegler M."/>
            <person name="Land M."/>
            <person name="Lapidus A."/>
            <person name="Larimer F.W."/>
            <person name="Lucas S."/>
            <person name="Malfatti S.A."/>
            <person name="Meyer F."/>
            <person name="Paulsen I.T."/>
            <person name="Ren Q."/>
            <person name="Simon J."/>
            <person name="Bailey K."/>
            <person name="Diaz E."/>
            <person name="Fitzpatrick K.A."/>
            <person name="Glover B."/>
            <person name="Gwatney N."/>
            <person name="Korajkic A."/>
            <person name="Long A."/>
            <person name="Mobberley J.M."/>
            <person name="Pantry S.N."/>
            <person name="Pazder G."/>
            <person name="Peterson S."/>
            <person name="Quintanilla J.D."/>
            <person name="Sprinkle R."/>
            <person name="Stephens J."/>
            <person name="Thomas P."/>
            <person name="Vaughn R."/>
            <person name="Weber M.J."/>
            <person name="Wooten L.L."/>
        </authorList>
    </citation>
    <scope>NUCLEOTIDE SEQUENCE [LARGE SCALE GENOMIC DNA]</scope>
    <source>
        <strain evidence="7">ATCC 33889 / DSM 1251</strain>
    </source>
</reference>
<dbReference type="Gene3D" id="3.30.300.160">
    <property type="entry name" value="Type II secretion system, protein E, N-terminal domain"/>
    <property type="match status" value="1"/>
</dbReference>
<sequence length="577" mass="64597">MDRITSDLVANGSITKNQVDRLVAKGIDSNLILRDITISGFMTMDRLIGFIVDKIQDGEYRLSIVNNYDYIQEKDVLIKLAQNLNLTFLDLDSIDMDYRVVEKISLTQLKKYYAFPISEDELSITVAFCDPLNIEAKESVQRLFAKKPIKITVATKEQIDSYLFKAELKDSIKELVKKISDELNSISSLDEQQKSSSILLLIDVILSTCIKDRSSDVHIEPTEKNCVIRTRIDGKLVEIFIFEKDIFPPLASRLKLLANLDIAEKRKPQDGRFSIMVGTRDYDFRISTLPILYGESIVMRVLDKQKALVRLEDAGMDSLSYQKFLKSLQIPYGLILVTGPTGSGKTTTLYGALNELRNIEDKIITVEDPVEYRMNLIQQVQVNPKVGLTFATALRSILRQDPNKIMIGEIRDSETLEIAIKASLTGHLVLSTLHTNNSISAVTRMVDMGIAPYLISGSLVAIQAQRLVRKICLNCKVEDKVSSSAFEEVKNLAPAHSKFYIGKGCKECRGSGYLGREMICEVLVINEKISSLIAKNASAQLIHAQALEDGFIDLLQNGIDKALFGITTLEEVLRVAK</sequence>
<dbReference type="InterPro" id="IPR027417">
    <property type="entry name" value="P-loop_NTPase"/>
</dbReference>
<dbReference type="SUPFAM" id="SSF160246">
    <property type="entry name" value="EspE N-terminal domain-like"/>
    <property type="match status" value="1"/>
</dbReference>
<keyword evidence="2" id="KW-0547">Nucleotide-binding</keyword>
<comment type="similarity">
    <text evidence="1">Belongs to the GSP E family.</text>
</comment>
<dbReference type="Gene3D" id="3.30.450.90">
    <property type="match status" value="1"/>
</dbReference>
<dbReference type="KEGG" id="tdn:Suden_1387"/>
<dbReference type="InterPro" id="IPR007831">
    <property type="entry name" value="T2SS_GspE_N"/>
</dbReference>
<dbReference type="InterPro" id="IPR001482">
    <property type="entry name" value="T2SS/T4SS_dom"/>
</dbReference>
<dbReference type="AlphaFoldDB" id="Q30QR7"/>
<evidence type="ECO:0000256" key="1">
    <source>
        <dbReference type="ARBA" id="ARBA00006611"/>
    </source>
</evidence>
<evidence type="ECO:0000259" key="5">
    <source>
        <dbReference type="Pfam" id="PF05157"/>
    </source>
</evidence>
<dbReference type="CDD" id="cd01129">
    <property type="entry name" value="PulE-GspE-like"/>
    <property type="match status" value="1"/>
</dbReference>
<dbReference type="PANTHER" id="PTHR30258">
    <property type="entry name" value="TYPE II SECRETION SYSTEM PROTEIN GSPE-RELATED"/>
    <property type="match status" value="1"/>
</dbReference>
<evidence type="ECO:0000313" key="6">
    <source>
        <dbReference type="EMBL" id="ABB44664.1"/>
    </source>
</evidence>
<name>Q30QR7_SULDN</name>
<dbReference type="eggNOG" id="COG2804">
    <property type="taxonomic scope" value="Bacteria"/>
</dbReference>
<dbReference type="EMBL" id="CP000153">
    <property type="protein sequence ID" value="ABB44664.1"/>
    <property type="molecule type" value="Genomic_DNA"/>
</dbReference>
<accession>Q30QR7</accession>
<gene>
    <name evidence="6" type="ordered locus">Suden_1387</name>
</gene>
<feature type="domain" description="Bacterial type II secretion system protein E" evidence="4">
    <location>
        <begin position="192"/>
        <end position="574"/>
    </location>
</feature>
<evidence type="ECO:0000313" key="7">
    <source>
        <dbReference type="Proteomes" id="UP000002714"/>
    </source>
</evidence>
<organism evidence="6 7">
    <name type="scientific">Sulfurimonas denitrificans (strain ATCC 33889 / DSM 1251)</name>
    <name type="common">Thiomicrospira denitrificans (strain ATCC 33889 / DSM 1251)</name>
    <dbReference type="NCBI Taxonomy" id="326298"/>
    <lineage>
        <taxon>Bacteria</taxon>
        <taxon>Pseudomonadati</taxon>
        <taxon>Campylobacterota</taxon>
        <taxon>Epsilonproteobacteria</taxon>
        <taxon>Campylobacterales</taxon>
        <taxon>Sulfurimonadaceae</taxon>
        <taxon>Sulfurimonas</taxon>
    </lineage>
</organism>
<evidence type="ECO:0000256" key="3">
    <source>
        <dbReference type="ARBA" id="ARBA00022840"/>
    </source>
</evidence>
<dbReference type="Pfam" id="PF00437">
    <property type="entry name" value="T2SSE"/>
    <property type="match status" value="1"/>
</dbReference>
<keyword evidence="7" id="KW-1185">Reference proteome</keyword>
<dbReference type="GO" id="GO:0005524">
    <property type="term" value="F:ATP binding"/>
    <property type="evidence" value="ECO:0007669"/>
    <property type="project" value="UniProtKB-KW"/>
</dbReference>
<dbReference type="SUPFAM" id="SSF52540">
    <property type="entry name" value="P-loop containing nucleoside triphosphate hydrolases"/>
    <property type="match status" value="1"/>
</dbReference>
<dbReference type="GO" id="GO:0005886">
    <property type="term" value="C:plasma membrane"/>
    <property type="evidence" value="ECO:0007669"/>
    <property type="project" value="TreeGrafter"/>
</dbReference>
<dbReference type="HOGENOM" id="CLU_013446_10_3_7"/>
<evidence type="ECO:0000256" key="2">
    <source>
        <dbReference type="ARBA" id="ARBA00022741"/>
    </source>
</evidence>
<dbReference type="PANTHER" id="PTHR30258:SF29">
    <property type="entry name" value="MSHA PILUS ASSEMBLY ATPASE MSHE"/>
    <property type="match status" value="1"/>
</dbReference>
<protein>
    <submittedName>
        <fullName evidence="6">Type II secretion system protein E</fullName>
    </submittedName>
</protein>
<dbReference type="OrthoDB" id="9805147at2"/>
<dbReference type="GO" id="GO:0016887">
    <property type="term" value="F:ATP hydrolysis activity"/>
    <property type="evidence" value="ECO:0007669"/>
    <property type="project" value="TreeGrafter"/>
</dbReference>
<dbReference type="Pfam" id="PF05157">
    <property type="entry name" value="MshEN"/>
    <property type="match status" value="1"/>
</dbReference>
<dbReference type="RefSeq" id="WP_011373016.1">
    <property type="nucleotide sequence ID" value="NC_007575.1"/>
</dbReference>
<keyword evidence="3" id="KW-0067">ATP-binding</keyword>